<reference evidence="2" key="1">
    <citation type="submission" date="2023-08" db="EMBL/GenBank/DDBJ databases">
        <title>A de novo genome assembly of Solanum verrucosum Schlechtendal, a Mexican diploid species geographically isolated from the other diploid A-genome species in potato relatives.</title>
        <authorList>
            <person name="Hosaka K."/>
        </authorList>
    </citation>
    <scope>NUCLEOTIDE SEQUENCE</scope>
    <source>
        <tissue evidence="2">Young leaves</tissue>
    </source>
</reference>
<evidence type="ECO:0000256" key="1">
    <source>
        <dbReference type="SAM" id="MobiDB-lite"/>
    </source>
</evidence>
<evidence type="ECO:0000313" key="3">
    <source>
        <dbReference type="Proteomes" id="UP001234989"/>
    </source>
</evidence>
<protein>
    <submittedName>
        <fullName evidence="2">Uncharacterized protein</fullName>
    </submittedName>
</protein>
<name>A0AAF0UTG2_SOLVR</name>
<feature type="region of interest" description="Disordered" evidence="1">
    <location>
        <begin position="195"/>
        <end position="221"/>
    </location>
</feature>
<dbReference type="EMBL" id="CP133621">
    <property type="protein sequence ID" value="WMV51735.1"/>
    <property type="molecule type" value="Genomic_DNA"/>
</dbReference>
<feature type="compositionally biased region" description="Polar residues" evidence="1">
    <location>
        <begin position="197"/>
        <end position="210"/>
    </location>
</feature>
<accession>A0AAF0UTG2</accession>
<keyword evidence="3" id="KW-1185">Reference proteome</keyword>
<feature type="region of interest" description="Disordered" evidence="1">
    <location>
        <begin position="140"/>
        <end position="163"/>
    </location>
</feature>
<sequence length="309" mass="34851">MLRTNLRSTCVVKVDDSEGSGKLGLDSALKDLLPEVEHRMCARHILANWAKNWRVTNMKMWPESTNPHVQPPVVKLIPDRPRKVRRREAGETKTCSKLSRKGVYMTCSICHGSCWPKQGQERPRQLLLVKHLQESHWKGKKAASTYEVDQEPRRGKGRPRKTHVNGMTILMPRRTSFAEWFENPTSYQLPVAHTPHVASQSSAKNSNAPTSYDAPVEPPAKRPKTVGMGVFVTEEGFTAYNHGLTSSRIIHTGSRKPIRSADVTGDFGYKPRTGVRWKGKAAVTVGQLEEMRVNKRKNLSSSQPKKAWK</sequence>
<proteinExistence type="predicted"/>
<gene>
    <name evidence="2" type="ORF">MTR67_045120</name>
</gene>
<organism evidence="2 3">
    <name type="scientific">Solanum verrucosum</name>
    <dbReference type="NCBI Taxonomy" id="315347"/>
    <lineage>
        <taxon>Eukaryota</taxon>
        <taxon>Viridiplantae</taxon>
        <taxon>Streptophyta</taxon>
        <taxon>Embryophyta</taxon>
        <taxon>Tracheophyta</taxon>
        <taxon>Spermatophyta</taxon>
        <taxon>Magnoliopsida</taxon>
        <taxon>eudicotyledons</taxon>
        <taxon>Gunneridae</taxon>
        <taxon>Pentapetalae</taxon>
        <taxon>asterids</taxon>
        <taxon>lamiids</taxon>
        <taxon>Solanales</taxon>
        <taxon>Solanaceae</taxon>
        <taxon>Solanoideae</taxon>
        <taxon>Solaneae</taxon>
        <taxon>Solanum</taxon>
    </lineage>
</organism>
<dbReference type="AlphaFoldDB" id="A0AAF0UTG2"/>
<dbReference type="Proteomes" id="UP001234989">
    <property type="component" value="Chromosome 10"/>
</dbReference>
<evidence type="ECO:0000313" key="2">
    <source>
        <dbReference type="EMBL" id="WMV51735.1"/>
    </source>
</evidence>